<evidence type="ECO:0000256" key="4">
    <source>
        <dbReference type="ARBA" id="ARBA00022622"/>
    </source>
</evidence>
<reference evidence="14 15" key="1">
    <citation type="submission" date="2024-11" db="EMBL/GenBank/DDBJ databases">
        <title>Chromosome-level genome assembly of Eucalyptus globulus Labill. provides insights into its genome evolution.</title>
        <authorList>
            <person name="Li X."/>
        </authorList>
    </citation>
    <scope>NUCLEOTIDE SEQUENCE [LARGE SCALE GENOMIC DNA]</scope>
    <source>
        <strain evidence="14">CL2024</strain>
        <tissue evidence="14">Fresh tender leaves</tissue>
    </source>
</reference>
<dbReference type="InterPro" id="IPR000782">
    <property type="entry name" value="FAS1_domain"/>
</dbReference>
<dbReference type="FunFam" id="2.30.180.10:FF:000008">
    <property type="entry name" value="Fasciclin-like arabinogalactan protein 10"/>
    <property type="match status" value="1"/>
</dbReference>
<dbReference type="PANTHER" id="PTHR32382">
    <property type="entry name" value="FASCICLIN-LIKE ARABINOGALACTAN PROTEIN"/>
    <property type="match status" value="1"/>
</dbReference>
<evidence type="ECO:0000256" key="10">
    <source>
        <dbReference type="ARBA" id="ARBA00023288"/>
    </source>
</evidence>
<evidence type="ECO:0000259" key="13">
    <source>
        <dbReference type="PROSITE" id="PS50213"/>
    </source>
</evidence>
<feature type="domain" description="FAS1" evidence="13">
    <location>
        <begin position="85"/>
        <end position="233"/>
    </location>
</feature>
<feature type="region of interest" description="Disordered" evidence="12">
    <location>
        <begin position="24"/>
        <end position="59"/>
    </location>
</feature>
<feature type="domain" description="FAS1" evidence="13">
    <location>
        <begin position="246"/>
        <end position="385"/>
    </location>
</feature>
<keyword evidence="7" id="KW-0654">Proteoglycan</keyword>
<comment type="similarity">
    <text evidence="2">Belongs to the fasciclin-like AGP family.</text>
</comment>
<keyword evidence="8" id="KW-0472">Membrane</keyword>
<gene>
    <name evidence="14" type="ORF">ACJRO7_030244</name>
</gene>
<evidence type="ECO:0000256" key="8">
    <source>
        <dbReference type="ARBA" id="ARBA00023136"/>
    </source>
</evidence>
<dbReference type="PROSITE" id="PS50213">
    <property type="entry name" value="FAS1"/>
    <property type="match status" value="2"/>
</dbReference>
<keyword evidence="9" id="KW-0325">Glycoprotein</keyword>
<dbReference type="AlphaFoldDB" id="A0ABD3JDT0"/>
<evidence type="ECO:0000313" key="15">
    <source>
        <dbReference type="Proteomes" id="UP001634007"/>
    </source>
</evidence>
<dbReference type="Proteomes" id="UP001634007">
    <property type="component" value="Unassembled WGS sequence"/>
</dbReference>
<evidence type="ECO:0000256" key="3">
    <source>
        <dbReference type="ARBA" id="ARBA00022475"/>
    </source>
</evidence>
<keyword evidence="5" id="KW-0732">Signal</keyword>
<organism evidence="14 15">
    <name type="scientific">Eucalyptus globulus</name>
    <name type="common">Tasmanian blue gum</name>
    <dbReference type="NCBI Taxonomy" id="34317"/>
    <lineage>
        <taxon>Eukaryota</taxon>
        <taxon>Viridiplantae</taxon>
        <taxon>Streptophyta</taxon>
        <taxon>Embryophyta</taxon>
        <taxon>Tracheophyta</taxon>
        <taxon>Spermatophyta</taxon>
        <taxon>Magnoliopsida</taxon>
        <taxon>eudicotyledons</taxon>
        <taxon>Gunneridae</taxon>
        <taxon>Pentapetalae</taxon>
        <taxon>rosids</taxon>
        <taxon>malvids</taxon>
        <taxon>Myrtales</taxon>
        <taxon>Myrtaceae</taxon>
        <taxon>Myrtoideae</taxon>
        <taxon>Eucalypteae</taxon>
        <taxon>Eucalyptus</taxon>
    </lineage>
</organism>
<dbReference type="GO" id="GO:0098552">
    <property type="term" value="C:side of membrane"/>
    <property type="evidence" value="ECO:0007669"/>
    <property type="project" value="UniProtKB-KW"/>
</dbReference>
<dbReference type="EMBL" id="JBJKBG010000008">
    <property type="protein sequence ID" value="KAL3725203.1"/>
    <property type="molecule type" value="Genomic_DNA"/>
</dbReference>
<sequence>MALPHGPISPNTKLALEHNPQKQIYTHTPQSPSTPLCPLHPQSLSSTSPSALSSSTTMRPAPPLPAAAAALALLLCLSLSPAADAHNITRILAKHPEFSTFNHYLTITHLAAEINRRLTITVLAVDNAAMNAILDKHLSVGTLKNVLSLHVLVDYFGTKKLHQISNGTTLTSTMFQATGAAAGTAGYVNITDLKGGKVGFGAEDNGSDLNAVFVKSVDEIPYNISVLHISQVLTSPEAEAPTPSPSNLNITAILSKQGCKSFADLISASGALKTFDDNLEGGLTIFCASDAAVSAFMPKYKNLTNAQKVSFVLYHGVPVYQSLQMLKSNNGVMNTLATDGASKYDFTIQNDGEDVKLKTKVVTATITGTVIDQDPLIVYKIDKVLQPRELFKAAAGDAPAPAPKGSKKKKETTAADEPAADSPEGDSADQTADSNGVGGGVLSGARVVVGVVLSLCLSVVFL</sequence>
<evidence type="ECO:0000256" key="2">
    <source>
        <dbReference type="ARBA" id="ARBA00007843"/>
    </source>
</evidence>
<keyword evidence="10" id="KW-0449">Lipoprotein</keyword>
<dbReference type="PANTHER" id="PTHR32382:SF64">
    <property type="entry name" value="FASCICLIN-LIKE ARABINOGALACTAN PROTEIN 2"/>
    <property type="match status" value="1"/>
</dbReference>
<evidence type="ECO:0000256" key="12">
    <source>
        <dbReference type="SAM" id="MobiDB-lite"/>
    </source>
</evidence>
<evidence type="ECO:0000256" key="1">
    <source>
        <dbReference type="ARBA" id="ARBA00004609"/>
    </source>
</evidence>
<evidence type="ECO:0000256" key="7">
    <source>
        <dbReference type="ARBA" id="ARBA00022974"/>
    </source>
</evidence>
<feature type="compositionally biased region" description="Polar residues" evidence="12">
    <location>
        <begin position="24"/>
        <end position="34"/>
    </location>
</feature>
<dbReference type="Gene3D" id="2.30.180.10">
    <property type="entry name" value="FAS1 domain"/>
    <property type="match status" value="2"/>
</dbReference>
<accession>A0ABD3JDT0</accession>
<keyword evidence="3" id="KW-1003">Cell membrane</keyword>
<comment type="caution">
    <text evidence="14">The sequence shown here is derived from an EMBL/GenBank/DDBJ whole genome shotgun (WGS) entry which is preliminary data.</text>
</comment>
<protein>
    <recommendedName>
        <fullName evidence="13">FAS1 domain-containing protein</fullName>
    </recommendedName>
</protein>
<dbReference type="SUPFAM" id="SSF82153">
    <property type="entry name" value="FAS1 domain"/>
    <property type="match status" value="2"/>
</dbReference>
<evidence type="ECO:0000256" key="11">
    <source>
        <dbReference type="ARBA" id="ARBA00024686"/>
    </source>
</evidence>
<evidence type="ECO:0000313" key="14">
    <source>
        <dbReference type="EMBL" id="KAL3725203.1"/>
    </source>
</evidence>
<evidence type="ECO:0000256" key="6">
    <source>
        <dbReference type="ARBA" id="ARBA00022737"/>
    </source>
</evidence>
<dbReference type="FunFam" id="2.30.180.10:FF:000010">
    <property type="entry name" value="Fasciclin-like arabinogalactan protein 2"/>
    <property type="match status" value="1"/>
</dbReference>
<evidence type="ECO:0000256" key="9">
    <source>
        <dbReference type="ARBA" id="ARBA00023180"/>
    </source>
</evidence>
<feature type="compositionally biased region" description="Low complexity" evidence="12">
    <location>
        <begin position="39"/>
        <end position="57"/>
    </location>
</feature>
<name>A0ABD3JDT0_EUCGL</name>
<keyword evidence="6" id="KW-0677">Repeat</keyword>
<dbReference type="InterPro" id="IPR036378">
    <property type="entry name" value="FAS1_dom_sf"/>
</dbReference>
<dbReference type="SMART" id="SM00554">
    <property type="entry name" value="FAS1"/>
    <property type="match status" value="2"/>
</dbReference>
<keyword evidence="4" id="KW-0336">GPI-anchor</keyword>
<dbReference type="InterPro" id="IPR033254">
    <property type="entry name" value="Plant_FLA"/>
</dbReference>
<dbReference type="Pfam" id="PF02469">
    <property type="entry name" value="Fasciclin"/>
    <property type="match status" value="2"/>
</dbReference>
<comment type="function">
    <text evidence="11">May be a cell surface adhesion protein.</text>
</comment>
<feature type="region of interest" description="Disordered" evidence="12">
    <location>
        <begin position="395"/>
        <end position="434"/>
    </location>
</feature>
<keyword evidence="15" id="KW-1185">Reference proteome</keyword>
<evidence type="ECO:0000256" key="5">
    <source>
        <dbReference type="ARBA" id="ARBA00022729"/>
    </source>
</evidence>
<dbReference type="GO" id="GO:0005886">
    <property type="term" value="C:plasma membrane"/>
    <property type="evidence" value="ECO:0007669"/>
    <property type="project" value="UniProtKB-SubCell"/>
</dbReference>
<proteinExistence type="inferred from homology"/>
<comment type="subcellular location">
    <subcellularLocation>
        <location evidence="1">Cell membrane</location>
        <topology evidence="1">Lipid-anchor</topology>
        <topology evidence="1">GPI-anchor</topology>
    </subcellularLocation>
</comment>